<evidence type="ECO:0000313" key="3">
    <source>
        <dbReference type="Proteomes" id="UP000055048"/>
    </source>
</evidence>
<evidence type="ECO:0000256" key="1">
    <source>
        <dbReference type="SAM" id="MobiDB-lite"/>
    </source>
</evidence>
<sequence length="162" mass="17553">MPLSNIVRVSPHIISVGKGDFNTKRKCTNLTSFISACENVTGKGRTGETVEASSTSDDCDSSPIGATNHPSPTKEPLVTLGACPGNHTSACVCPPLAFCQEVYFTECLEKLEDFFWPNGVLTSNLGVVERYLLCDPVRYELYLWAARSTSTGELLRGSKEEA</sequence>
<name>A0A0V0TBB4_9BILA</name>
<accession>A0A0V0TBB4</accession>
<dbReference type="EMBL" id="JYDJ01000376">
    <property type="protein sequence ID" value="KRX36273.1"/>
    <property type="molecule type" value="Genomic_DNA"/>
</dbReference>
<reference evidence="2 3" key="1">
    <citation type="submission" date="2015-01" db="EMBL/GenBank/DDBJ databases">
        <title>Evolution of Trichinella species and genotypes.</title>
        <authorList>
            <person name="Korhonen P.K."/>
            <person name="Edoardo P."/>
            <person name="Giuseppe L.R."/>
            <person name="Gasser R.B."/>
        </authorList>
    </citation>
    <scope>NUCLEOTIDE SEQUENCE [LARGE SCALE GENOMIC DNA]</scope>
    <source>
        <strain evidence="2">ISS417</strain>
    </source>
</reference>
<feature type="non-terminal residue" evidence="2">
    <location>
        <position position="162"/>
    </location>
</feature>
<dbReference type="Proteomes" id="UP000055048">
    <property type="component" value="Unassembled WGS sequence"/>
</dbReference>
<protein>
    <submittedName>
        <fullName evidence="2">Uncharacterized protein</fullName>
    </submittedName>
</protein>
<evidence type="ECO:0000313" key="2">
    <source>
        <dbReference type="EMBL" id="KRX36273.1"/>
    </source>
</evidence>
<proteinExistence type="predicted"/>
<comment type="caution">
    <text evidence="2">The sequence shown here is derived from an EMBL/GenBank/DDBJ whole genome shotgun (WGS) entry which is preliminary data.</text>
</comment>
<gene>
    <name evidence="2" type="ORF">T05_2323</name>
</gene>
<dbReference type="AlphaFoldDB" id="A0A0V0TBB4"/>
<organism evidence="2 3">
    <name type="scientific">Trichinella murrelli</name>
    <dbReference type="NCBI Taxonomy" id="144512"/>
    <lineage>
        <taxon>Eukaryota</taxon>
        <taxon>Metazoa</taxon>
        <taxon>Ecdysozoa</taxon>
        <taxon>Nematoda</taxon>
        <taxon>Enoplea</taxon>
        <taxon>Dorylaimia</taxon>
        <taxon>Trichinellida</taxon>
        <taxon>Trichinellidae</taxon>
        <taxon>Trichinella</taxon>
    </lineage>
</organism>
<feature type="region of interest" description="Disordered" evidence="1">
    <location>
        <begin position="44"/>
        <end position="72"/>
    </location>
</feature>
<keyword evidence="3" id="KW-1185">Reference proteome</keyword>